<dbReference type="Proteomes" id="UP000266861">
    <property type="component" value="Unassembled WGS sequence"/>
</dbReference>
<name>A0A397G785_9GLOM</name>
<organism evidence="1 2">
    <name type="scientific">Diversispora epigaea</name>
    <dbReference type="NCBI Taxonomy" id="1348612"/>
    <lineage>
        <taxon>Eukaryota</taxon>
        <taxon>Fungi</taxon>
        <taxon>Fungi incertae sedis</taxon>
        <taxon>Mucoromycota</taxon>
        <taxon>Glomeromycotina</taxon>
        <taxon>Glomeromycetes</taxon>
        <taxon>Diversisporales</taxon>
        <taxon>Diversisporaceae</taxon>
        <taxon>Diversispora</taxon>
    </lineage>
</organism>
<evidence type="ECO:0000313" key="1">
    <source>
        <dbReference type="EMBL" id="RHZ45879.1"/>
    </source>
</evidence>
<accession>A0A397G785</accession>
<evidence type="ECO:0008006" key="3">
    <source>
        <dbReference type="Google" id="ProtNLM"/>
    </source>
</evidence>
<reference evidence="1 2" key="1">
    <citation type="submission" date="2018-08" db="EMBL/GenBank/DDBJ databases">
        <title>Genome and evolution of the arbuscular mycorrhizal fungus Diversispora epigaea (formerly Glomus versiforme) and its bacterial endosymbionts.</title>
        <authorList>
            <person name="Sun X."/>
            <person name="Fei Z."/>
            <person name="Harrison M."/>
        </authorList>
    </citation>
    <scope>NUCLEOTIDE SEQUENCE [LARGE SCALE GENOMIC DNA]</scope>
    <source>
        <strain evidence="1 2">IT104</strain>
    </source>
</reference>
<gene>
    <name evidence="1" type="ORF">Glove_645g33</name>
</gene>
<dbReference type="OrthoDB" id="2466523at2759"/>
<comment type="caution">
    <text evidence="1">The sequence shown here is derived from an EMBL/GenBank/DDBJ whole genome shotgun (WGS) entry which is preliminary data.</text>
</comment>
<protein>
    <recommendedName>
        <fullName evidence="3">Zinc-ribbon domain-containing protein</fullName>
    </recommendedName>
</protein>
<keyword evidence="2" id="KW-1185">Reference proteome</keyword>
<dbReference type="AlphaFoldDB" id="A0A397G785"/>
<sequence length="147" mass="17236">MLWKCYQGHIWSTPFKNIKYSGTWCPHCAEMSFQVKYSINDAHRIAKSRGGQCLSNSFINSMMPLQWRCAKNHKWITRFFHIKDGHWYPYCAGNGRCTIEDARQMARNKNGECLSSKYINNSTKLQWRCVKDHEWVASFSQIKSNGS</sequence>
<evidence type="ECO:0000313" key="2">
    <source>
        <dbReference type="Proteomes" id="UP000266861"/>
    </source>
</evidence>
<proteinExistence type="predicted"/>
<dbReference type="EMBL" id="PQFF01000534">
    <property type="protein sequence ID" value="RHZ45879.1"/>
    <property type="molecule type" value="Genomic_DNA"/>
</dbReference>